<gene>
    <name evidence="1" type="ORF">FF36_04592</name>
</gene>
<keyword evidence="2" id="KW-1185">Reference proteome</keyword>
<evidence type="ECO:0000313" key="1">
    <source>
        <dbReference type="EMBL" id="KJE21087.1"/>
    </source>
</evidence>
<comment type="caution">
    <text evidence="1">The sequence shown here is derived from an EMBL/GenBank/DDBJ whole genome shotgun (WGS) entry which is preliminary data.</text>
</comment>
<evidence type="ECO:0000313" key="2">
    <source>
        <dbReference type="Proteomes" id="UP000032545"/>
    </source>
</evidence>
<dbReference type="AlphaFoldDB" id="A0A0D8BCG3"/>
<dbReference type="OrthoDB" id="9805575at2"/>
<sequence>MVQQSSRLTYDPALIREQLDAIMVEAVPIHPFERPLDRQVLERLLPEYLAMSIAFPYLQAAAQRDLALHHIHAGMDFTEAEEITLVVGSFLVADETAVNSTLMASGPRGLPDILQTRRRFHSALLRQDIQRLLGEATDPRFSDDTKFYLHRLLDGLSSMDMVTRVATMVSFEAHAERMINGLWERLAEVFTVDRSELAYFHAHVGGDDPAEQYHVAMTGSMITRTLEVTDLPELCRAVVDAYHLHSDWCGAIAGIPAQQGASSL</sequence>
<reference evidence="1 2" key="2">
    <citation type="journal article" date="2016" name="Genome Announc.">
        <title>Permanent Draft Genome Sequences for Two Variants of Frankia sp. Strain CpI1, the First Frankia Strain Isolated from Root Nodules of Comptonia peregrina.</title>
        <authorList>
            <person name="Oshone R."/>
            <person name="Hurst S.G.IV."/>
            <person name="Abebe-Akele F."/>
            <person name="Simpson S."/>
            <person name="Morris K."/>
            <person name="Thomas W.K."/>
            <person name="Tisa L.S."/>
        </authorList>
    </citation>
    <scope>NUCLEOTIDE SEQUENCE [LARGE SCALE GENOMIC DNA]</scope>
    <source>
        <strain evidence="2">CpI1-S</strain>
    </source>
</reference>
<reference evidence="2" key="1">
    <citation type="submission" date="2015-02" db="EMBL/GenBank/DDBJ databases">
        <title>Draft Genome of Frankia sp. CpI1-S.</title>
        <authorList>
            <person name="Oshone R.T."/>
            <person name="Ngom M."/>
            <person name="Ghodhbane-Gtari F."/>
            <person name="Gtari M."/>
            <person name="Morris K."/>
            <person name="Thomas K."/>
            <person name="Sen A."/>
            <person name="Tisa L.S."/>
        </authorList>
    </citation>
    <scope>NUCLEOTIDE SEQUENCE [LARGE SCALE GENOMIC DNA]</scope>
    <source>
        <strain evidence="2">CpI1-S</strain>
    </source>
</reference>
<protein>
    <submittedName>
        <fullName evidence="1">Uncharacterized protein</fullName>
    </submittedName>
</protein>
<dbReference type="RefSeq" id="WP_052681317.1">
    <property type="nucleotide sequence ID" value="NZ_JYFN01000044.1"/>
</dbReference>
<dbReference type="Proteomes" id="UP000032545">
    <property type="component" value="Unassembled WGS sequence"/>
</dbReference>
<proteinExistence type="predicted"/>
<dbReference type="PATRIC" id="fig|1502723.3.peg.4540"/>
<name>A0A0D8BCG3_9ACTN</name>
<dbReference type="EMBL" id="JYFN01000044">
    <property type="protein sequence ID" value="KJE21087.1"/>
    <property type="molecule type" value="Genomic_DNA"/>
</dbReference>
<accession>A0A0D8BCG3</accession>
<organism evidence="1 2">
    <name type="scientific">Frankia torreyi</name>
    <dbReference type="NCBI Taxonomy" id="1856"/>
    <lineage>
        <taxon>Bacteria</taxon>
        <taxon>Bacillati</taxon>
        <taxon>Actinomycetota</taxon>
        <taxon>Actinomycetes</taxon>
        <taxon>Frankiales</taxon>
        <taxon>Frankiaceae</taxon>
        <taxon>Frankia</taxon>
    </lineage>
</organism>